<organism evidence="2 3">
    <name type="scientific">Caldovatus sediminis</name>
    <dbReference type="NCBI Taxonomy" id="2041189"/>
    <lineage>
        <taxon>Bacteria</taxon>
        <taxon>Pseudomonadati</taxon>
        <taxon>Pseudomonadota</taxon>
        <taxon>Alphaproteobacteria</taxon>
        <taxon>Acetobacterales</taxon>
        <taxon>Roseomonadaceae</taxon>
        <taxon>Caldovatus</taxon>
    </lineage>
</organism>
<accession>A0A8J2ZBA1</accession>
<dbReference type="SUPFAM" id="SSF48295">
    <property type="entry name" value="TrpR-like"/>
    <property type="match status" value="1"/>
</dbReference>
<sequence length="154" mass="15732">MSGGAEPTTTAALALRLARLEARVGRLERPAGAAAAPAAEPLPAPPRLRAIIAATAAAFGLPEAEIRSARRQGAPPRHVAMALARRLTGASLPAIGRAFGRDHSTVLYAVRRIAARAAADPAFAARLEAIAAAARRQAAARGGEEVPEQGRISG</sequence>
<dbReference type="GO" id="GO:0005886">
    <property type="term" value="C:plasma membrane"/>
    <property type="evidence" value="ECO:0007669"/>
    <property type="project" value="TreeGrafter"/>
</dbReference>
<evidence type="ECO:0000313" key="2">
    <source>
        <dbReference type="EMBL" id="GGG30814.1"/>
    </source>
</evidence>
<dbReference type="InterPro" id="IPR018312">
    <property type="entry name" value="Chromosome_initiator_DnaA_CS"/>
</dbReference>
<dbReference type="Pfam" id="PF08299">
    <property type="entry name" value="Bac_DnaA_C"/>
    <property type="match status" value="1"/>
</dbReference>
<dbReference type="InterPro" id="IPR010921">
    <property type="entry name" value="Trp_repressor/repl_initiator"/>
</dbReference>
<gene>
    <name evidence="2" type="ORF">GCM10010964_18400</name>
</gene>
<dbReference type="CDD" id="cd06571">
    <property type="entry name" value="Bac_DnaA_C"/>
    <property type="match status" value="1"/>
</dbReference>
<dbReference type="EMBL" id="BMKS01000004">
    <property type="protein sequence ID" value="GGG30814.1"/>
    <property type="molecule type" value="Genomic_DNA"/>
</dbReference>
<evidence type="ECO:0000259" key="1">
    <source>
        <dbReference type="SMART" id="SM00760"/>
    </source>
</evidence>
<dbReference type="GO" id="GO:0003688">
    <property type="term" value="F:DNA replication origin binding"/>
    <property type="evidence" value="ECO:0007669"/>
    <property type="project" value="InterPro"/>
</dbReference>
<feature type="domain" description="Chromosomal replication initiator DnaA C-terminal" evidence="1">
    <location>
        <begin position="47"/>
        <end position="113"/>
    </location>
</feature>
<dbReference type="GO" id="GO:0006270">
    <property type="term" value="P:DNA replication initiation"/>
    <property type="evidence" value="ECO:0007669"/>
    <property type="project" value="InterPro"/>
</dbReference>
<keyword evidence="3" id="KW-1185">Reference proteome</keyword>
<dbReference type="RefSeq" id="WP_229677896.1">
    <property type="nucleotide sequence ID" value="NZ_BMKS01000004.1"/>
</dbReference>
<dbReference type="InterPro" id="IPR013159">
    <property type="entry name" value="DnaA_C"/>
</dbReference>
<comment type="caution">
    <text evidence="2">The sequence shown here is derived from an EMBL/GenBank/DDBJ whole genome shotgun (WGS) entry which is preliminary data.</text>
</comment>
<reference evidence="2 3" key="1">
    <citation type="journal article" date="2014" name="Int. J. Syst. Evol. Microbiol.">
        <title>Complete genome sequence of Corynebacterium casei LMG S-19264T (=DSM 44701T), isolated from a smear-ripened cheese.</title>
        <authorList>
            <consortium name="US DOE Joint Genome Institute (JGI-PGF)"/>
            <person name="Walter F."/>
            <person name="Albersmeier A."/>
            <person name="Kalinowski J."/>
            <person name="Ruckert C."/>
        </authorList>
    </citation>
    <scope>NUCLEOTIDE SEQUENCE [LARGE SCALE GENOMIC DNA]</scope>
    <source>
        <strain evidence="2 3">CGMCC 1.16330</strain>
    </source>
</reference>
<proteinExistence type="predicted"/>
<dbReference type="PANTHER" id="PTHR30050:SF2">
    <property type="entry name" value="CHROMOSOMAL REPLICATION INITIATOR PROTEIN DNAA"/>
    <property type="match status" value="1"/>
</dbReference>
<evidence type="ECO:0000313" key="3">
    <source>
        <dbReference type="Proteomes" id="UP000597507"/>
    </source>
</evidence>
<dbReference type="GO" id="GO:0006275">
    <property type="term" value="P:regulation of DNA replication"/>
    <property type="evidence" value="ECO:0007669"/>
    <property type="project" value="InterPro"/>
</dbReference>
<dbReference type="GO" id="GO:0005524">
    <property type="term" value="F:ATP binding"/>
    <property type="evidence" value="ECO:0007669"/>
    <property type="project" value="InterPro"/>
</dbReference>
<name>A0A8J2ZBA1_9PROT</name>
<dbReference type="PROSITE" id="PS01008">
    <property type="entry name" value="DNAA"/>
    <property type="match status" value="1"/>
</dbReference>
<dbReference type="AlphaFoldDB" id="A0A8J2ZBA1"/>
<protein>
    <recommendedName>
        <fullName evidence="1">Chromosomal replication initiator DnaA C-terminal domain-containing protein</fullName>
    </recommendedName>
</protein>
<dbReference type="SMART" id="SM00760">
    <property type="entry name" value="Bac_DnaA_C"/>
    <property type="match status" value="1"/>
</dbReference>
<dbReference type="Gene3D" id="1.10.1750.10">
    <property type="match status" value="1"/>
</dbReference>
<dbReference type="PANTHER" id="PTHR30050">
    <property type="entry name" value="CHROMOSOMAL REPLICATION INITIATOR PROTEIN DNAA"/>
    <property type="match status" value="1"/>
</dbReference>
<dbReference type="Proteomes" id="UP000597507">
    <property type="component" value="Unassembled WGS sequence"/>
</dbReference>